<accession>A0A430HU98</accession>
<dbReference type="InterPro" id="IPR006015">
    <property type="entry name" value="Universal_stress_UspA"/>
</dbReference>
<organism evidence="3 4">
    <name type="scientific">Massilia atriviolacea</name>
    <dbReference type="NCBI Taxonomy" id="2495579"/>
    <lineage>
        <taxon>Bacteria</taxon>
        <taxon>Pseudomonadati</taxon>
        <taxon>Pseudomonadota</taxon>
        <taxon>Betaproteobacteria</taxon>
        <taxon>Burkholderiales</taxon>
        <taxon>Oxalobacteraceae</taxon>
        <taxon>Telluria group</taxon>
        <taxon>Massilia</taxon>
    </lineage>
</organism>
<name>A0A430HU98_9BURK</name>
<evidence type="ECO:0000256" key="1">
    <source>
        <dbReference type="ARBA" id="ARBA00008791"/>
    </source>
</evidence>
<dbReference type="PRINTS" id="PR01438">
    <property type="entry name" value="UNVRSLSTRESS"/>
</dbReference>
<evidence type="ECO:0000313" key="4">
    <source>
        <dbReference type="Proteomes" id="UP000278085"/>
    </source>
</evidence>
<dbReference type="Gene3D" id="3.40.50.12370">
    <property type="match status" value="1"/>
</dbReference>
<keyword evidence="4" id="KW-1185">Reference proteome</keyword>
<dbReference type="OrthoDB" id="9804721at2"/>
<dbReference type="RefSeq" id="WP_126072503.1">
    <property type="nucleotide sequence ID" value="NZ_CP051166.1"/>
</dbReference>
<feature type="domain" description="UspA" evidence="2">
    <location>
        <begin position="156"/>
        <end position="278"/>
    </location>
</feature>
<comment type="similarity">
    <text evidence="1">Belongs to the universal stress protein A family.</text>
</comment>
<gene>
    <name evidence="3" type="ORF">EJB06_03045</name>
</gene>
<dbReference type="Proteomes" id="UP000278085">
    <property type="component" value="Unassembled WGS sequence"/>
</dbReference>
<dbReference type="CDD" id="cd00293">
    <property type="entry name" value="USP-like"/>
    <property type="match status" value="1"/>
</dbReference>
<dbReference type="Pfam" id="PF00582">
    <property type="entry name" value="Usp"/>
    <property type="match status" value="1"/>
</dbReference>
<evidence type="ECO:0000313" key="3">
    <source>
        <dbReference type="EMBL" id="RSZ61117.1"/>
    </source>
</evidence>
<dbReference type="EMBL" id="RXLQ01000001">
    <property type="protein sequence ID" value="RSZ61117.1"/>
    <property type="molecule type" value="Genomic_DNA"/>
</dbReference>
<dbReference type="InterPro" id="IPR006016">
    <property type="entry name" value="UspA"/>
</dbReference>
<dbReference type="SUPFAM" id="SSF52402">
    <property type="entry name" value="Adenine nucleotide alpha hydrolases-like"/>
    <property type="match status" value="2"/>
</dbReference>
<dbReference type="PANTHER" id="PTHR46268">
    <property type="entry name" value="STRESS RESPONSE PROTEIN NHAX"/>
    <property type="match status" value="1"/>
</dbReference>
<proteinExistence type="inferred from homology"/>
<evidence type="ECO:0000259" key="2">
    <source>
        <dbReference type="Pfam" id="PF00582"/>
    </source>
</evidence>
<dbReference type="AlphaFoldDB" id="A0A430HU98"/>
<protein>
    <submittedName>
        <fullName evidence="3">Universal stress protein</fullName>
    </submittedName>
</protein>
<comment type="caution">
    <text evidence="3">The sequence shown here is derived from an EMBL/GenBank/DDBJ whole genome shotgun (WGS) entry which is preliminary data.</text>
</comment>
<reference evidence="3 4" key="1">
    <citation type="submission" date="2018-12" db="EMBL/GenBank/DDBJ databases">
        <authorList>
            <person name="Yang E."/>
        </authorList>
    </citation>
    <scope>NUCLEOTIDE SEQUENCE [LARGE SCALE GENOMIC DNA]</scope>
    <source>
        <strain evidence="3 4">SOD</strain>
    </source>
</reference>
<dbReference type="PANTHER" id="PTHR46268:SF15">
    <property type="entry name" value="UNIVERSAL STRESS PROTEIN HP_0031"/>
    <property type="match status" value="1"/>
</dbReference>
<sequence>MSLKTIVVHVDSTPGSGERVNIAAQLAIDDDAHLIGLATTGWSSFVFATGAIDPMVPPFSLELEPVRQECRTALAAFEAQACALGVASLETRMAEEEAGMALALHGRYSDLIVLGQTTGASSSVLVRRDFPEYVLLNCAAPVLVIPASGSVGRVGRKVLVAWNGSMEARRAVVSAIPVLQRARQVSLVIINPERPGMDEGDEPGADMALYLARQGVRVDVLSRSTRGEAGDAIIDVATGCGADMVVMGAYGRSRLREFIMGGATRTMLESMPVPVWMAH</sequence>